<dbReference type="InterPro" id="IPR002661">
    <property type="entry name" value="Ribosome_recyc_fac"/>
</dbReference>
<dbReference type="Proteomes" id="UP001174936">
    <property type="component" value="Unassembled WGS sequence"/>
</dbReference>
<accession>A0AA40CZJ5</accession>
<dbReference type="Gene3D" id="3.30.1360.40">
    <property type="match status" value="1"/>
</dbReference>
<dbReference type="GO" id="GO:0005739">
    <property type="term" value="C:mitochondrion"/>
    <property type="evidence" value="ECO:0007669"/>
    <property type="project" value="TreeGrafter"/>
</dbReference>
<evidence type="ECO:0000256" key="4">
    <source>
        <dbReference type="SAM" id="MobiDB-lite"/>
    </source>
</evidence>
<evidence type="ECO:0000256" key="3">
    <source>
        <dbReference type="ARBA" id="ARBA00024909"/>
    </source>
</evidence>
<feature type="region of interest" description="Disordered" evidence="4">
    <location>
        <begin position="37"/>
        <end position="97"/>
    </location>
</feature>
<evidence type="ECO:0000313" key="7">
    <source>
        <dbReference type="Proteomes" id="UP001174936"/>
    </source>
</evidence>
<dbReference type="AlphaFoldDB" id="A0AA40CZJ5"/>
<reference evidence="6" key="1">
    <citation type="submission" date="2023-06" db="EMBL/GenBank/DDBJ databases">
        <title>Genome-scale phylogeny and comparative genomics of the fungal order Sordariales.</title>
        <authorList>
            <consortium name="Lawrence Berkeley National Laboratory"/>
            <person name="Hensen N."/>
            <person name="Bonometti L."/>
            <person name="Westerberg I."/>
            <person name="Brannstrom I.O."/>
            <person name="Guillou S."/>
            <person name="Cros-Aarteil S."/>
            <person name="Calhoun S."/>
            <person name="Haridas S."/>
            <person name="Kuo A."/>
            <person name="Mondo S."/>
            <person name="Pangilinan J."/>
            <person name="Riley R."/>
            <person name="Labutti K."/>
            <person name="Andreopoulos B."/>
            <person name="Lipzen A."/>
            <person name="Chen C."/>
            <person name="Yanf M."/>
            <person name="Daum C."/>
            <person name="Ng V."/>
            <person name="Clum A."/>
            <person name="Steindorff A."/>
            <person name="Ohm R."/>
            <person name="Martin F."/>
            <person name="Silar P."/>
            <person name="Natvig D."/>
            <person name="Lalanne C."/>
            <person name="Gautier V."/>
            <person name="Ament-Velasquez S.L."/>
            <person name="Kruys A."/>
            <person name="Hutchinson M.I."/>
            <person name="Powell A.J."/>
            <person name="Barry K."/>
            <person name="Miller A.N."/>
            <person name="Grigoriev I.V."/>
            <person name="Debuchy R."/>
            <person name="Gladieux P."/>
            <person name="Thoren M.H."/>
            <person name="Johannesson H."/>
        </authorList>
    </citation>
    <scope>NUCLEOTIDE SEQUENCE</scope>
    <source>
        <strain evidence="6">SMH2532-1</strain>
    </source>
</reference>
<comment type="function">
    <text evidence="3">Necessary for protein synthesis in mitochondria. Functions as a ribosome recycling factor in mitochondria.</text>
</comment>
<gene>
    <name evidence="6" type="ORF">B0T16DRAFT_362444</name>
</gene>
<name>A0AA40CZJ5_9PEZI</name>
<evidence type="ECO:0000259" key="5">
    <source>
        <dbReference type="Pfam" id="PF01765"/>
    </source>
</evidence>
<feature type="compositionally biased region" description="Basic and acidic residues" evidence="4">
    <location>
        <begin position="54"/>
        <end position="65"/>
    </location>
</feature>
<dbReference type="GO" id="GO:0043023">
    <property type="term" value="F:ribosomal large subunit binding"/>
    <property type="evidence" value="ECO:0007669"/>
    <property type="project" value="TreeGrafter"/>
</dbReference>
<keyword evidence="2" id="KW-0648">Protein biosynthesis</keyword>
<dbReference type="InterPro" id="IPR036191">
    <property type="entry name" value="RRF_sf"/>
</dbReference>
<dbReference type="GO" id="GO:0006412">
    <property type="term" value="P:translation"/>
    <property type="evidence" value="ECO:0007669"/>
    <property type="project" value="UniProtKB-KW"/>
</dbReference>
<dbReference type="EMBL" id="JAULSV010000001">
    <property type="protein sequence ID" value="KAK0657410.1"/>
    <property type="molecule type" value="Genomic_DNA"/>
</dbReference>
<dbReference type="Pfam" id="PF01765">
    <property type="entry name" value="RRF"/>
    <property type="match status" value="1"/>
</dbReference>
<feature type="compositionally biased region" description="Low complexity" evidence="4">
    <location>
        <begin position="77"/>
        <end position="94"/>
    </location>
</feature>
<dbReference type="PANTHER" id="PTHR20982">
    <property type="entry name" value="RIBOSOME RECYCLING FACTOR"/>
    <property type="match status" value="1"/>
</dbReference>
<comment type="similarity">
    <text evidence="1">Belongs to the RRF family.</text>
</comment>
<feature type="domain" description="Ribosome recycling factor" evidence="5">
    <location>
        <begin position="115"/>
        <end position="274"/>
    </location>
</feature>
<organism evidence="6 7">
    <name type="scientific">Cercophora newfieldiana</name>
    <dbReference type="NCBI Taxonomy" id="92897"/>
    <lineage>
        <taxon>Eukaryota</taxon>
        <taxon>Fungi</taxon>
        <taxon>Dikarya</taxon>
        <taxon>Ascomycota</taxon>
        <taxon>Pezizomycotina</taxon>
        <taxon>Sordariomycetes</taxon>
        <taxon>Sordariomycetidae</taxon>
        <taxon>Sordariales</taxon>
        <taxon>Lasiosphaeriaceae</taxon>
        <taxon>Cercophora</taxon>
    </lineage>
</organism>
<evidence type="ECO:0000313" key="6">
    <source>
        <dbReference type="EMBL" id="KAK0657410.1"/>
    </source>
</evidence>
<protein>
    <submittedName>
        <fullName evidence="6">Ribosome recycling factor domain-containing protein</fullName>
    </submittedName>
</protein>
<evidence type="ECO:0000256" key="2">
    <source>
        <dbReference type="ARBA" id="ARBA00022917"/>
    </source>
</evidence>
<dbReference type="SUPFAM" id="SSF55194">
    <property type="entry name" value="Ribosome recycling factor, RRF"/>
    <property type="match status" value="1"/>
</dbReference>
<dbReference type="InterPro" id="IPR023584">
    <property type="entry name" value="Ribosome_recyc_fac_dom"/>
</dbReference>
<dbReference type="PANTHER" id="PTHR20982:SF3">
    <property type="entry name" value="MITOCHONDRIAL RIBOSOME RECYCLING FACTOR PSEUDO 1"/>
    <property type="match status" value="1"/>
</dbReference>
<comment type="caution">
    <text evidence="6">The sequence shown here is derived from an EMBL/GenBank/DDBJ whole genome shotgun (WGS) entry which is preliminary data.</text>
</comment>
<keyword evidence="7" id="KW-1185">Reference proteome</keyword>
<sequence>MNTLRTANALLRCNAAAYGAVPRTAILAATATQTPLRLPPTTAARPFSTTPFLSKKDRGSKDKDAQSSSKKDKRGNSSSDPTPSSSKETTPTDPFDFSDLTAAFDKIETRYLETLSGIRSDGGFNTDTIGAVPVQPDRKKPSLTFPLRELAAVAVSGARRFTILAFDESSVKPIMSAIQASDAFNQQPQRDPENPLELTLVVEPVRAEELTRRAKEALQAWRDRLRDETHKREKVHKKLKADKAISTDDAVRLKDKMQKLQDERMKGIAAKEKQVLASIAKHR</sequence>
<proteinExistence type="inferred from homology"/>
<dbReference type="Gene3D" id="1.10.132.20">
    <property type="entry name" value="Ribosome-recycling factor"/>
    <property type="match status" value="1"/>
</dbReference>
<evidence type="ECO:0000256" key="1">
    <source>
        <dbReference type="ARBA" id="ARBA00005912"/>
    </source>
</evidence>